<dbReference type="SUPFAM" id="SSF48208">
    <property type="entry name" value="Six-hairpin glycosidases"/>
    <property type="match status" value="1"/>
</dbReference>
<evidence type="ECO:0000256" key="2">
    <source>
        <dbReference type="ARBA" id="ARBA00007072"/>
    </source>
</evidence>
<feature type="domain" description="Glycoside hydrolase family 9" evidence="10">
    <location>
        <begin position="61"/>
        <end position="527"/>
    </location>
</feature>
<comment type="caution">
    <text evidence="11">The sequence shown here is derived from an EMBL/GenBank/DDBJ whole genome shotgun (WGS) entry which is preliminary data.</text>
</comment>
<dbReference type="InterPro" id="IPR012341">
    <property type="entry name" value="6hp_glycosidase-like_sf"/>
</dbReference>
<dbReference type="PROSITE" id="PS00698">
    <property type="entry name" value="GH9_3"/>
    <property type="match status" value="1"/>
</dbReference>
<dbReference type="InterPro" id="IPR001701">
    <property type="entry name" value="Glyco_hydro_9"/>
</dbReference>
<dbReference type="EMBL" id="JADGJQ010000021">
    <property type="protein sequence ID" value="KAJ3179405.1"/>
    <property type="molecule type" value="Genomic_DNA"/>
</dbReference>
<dbReference type="Gene3D" id="1.50.10.10">
    <property type="match status" value="1"/>
</dbReference>
<feature type="signal peptide" evidence="9">
    <location>
        <begin position="1"/>
        <end position="20"/>
    </location>
</feature>
<keyword evidence="6 8" id="KW-0326">Glycosidase</keyword>
<dbReference type="GO" id="GO:0008810">
    <property type="term" value="F:cellulase activity"/>
    <property type="evidence" value="ECO:0007669"/>
    <property type="project" value="UniProtKB-EC"/>
</dbReference>
<proteinExistence type="inferred from homology"/>
<comment type="catalytic activity">
    <reaction evidence="1 9">
        <text>Endohydrolysis of (1-&gt;4)-beta-D-glucosidic linkages in cellulose, lichenin and cereal beta-D-glucans.</text>
        <dbReference type="EC" id="3.2.1.4"/>
    </reaction>
</comment>
<accession>A0AAD5TN17</accession>
<gene>
    <name evidence="11" type="ORF">HDU87_003015</name>
</gene>
<dbReference type="AlphaFoldDB" id="A0AAD5TN17"/>
<evidence type="ECO:0000256" key="3">
    <source>
        <dbReference type="ARBA" id="ARBA00022801"/>
    </source>
</evidence>
<dbReference type="GO" id="GO:0030245">
    <property type="term" value="P:cellulose catabolic process"/>
    <property type="evidence" value="ECO:0007669"/>
    <property type="project" value="UniProtKB-KW"/>
</dbReference>
<evidence type="ECO:0000256" key="1">
    <source>
        <dbReference type="ARBA" id="ARBA00000966"/>
    </source>
</evidence>
<evidence type="ECO:0000256" key="9">
    <source>
        <dbReference type="RuleBase" id="RU361166"/>
    </source>
</evidence>
<evidence type="ECO:0000313" key="11">
    <source>
        <dbReference type="EMBL" id="KAJ3179405.1"/>
    </source>
</evidence>
<feature type="active site" evidence="8">
    <location>
        <position position="515"/>
    </location>
</feature>
<reference evidence="11" key="1">
    <citation type="submission" date="2020-05" db="EMBL/GenBank/DDBJ databases">
        <title>Phylogenomic resolution of chytrid fungi.</title>
        <authorList>
            <person name="Stajich J.E."/>
            <person name="Amses K."/>
            <person name="Simmons R."/>
            <person name="Seto K."/>
            <person name="Myers J."/>
            <person name="Bonds A."/>
            <person name="Quandt C.A."/>
            <person name="Barry K."/>
            <person name="Liu P."/>
            <person name="Grigoriev I."/>
            <person name="Longcore J.E."/>
            <person name="James T.Y."/>
        </authorList>
    </citation>
    <scope>NUCLEOTIDE SEQUENCE</scope>
    <source>
        <strain evidence="11">JEL0379</strain>
    </source>
</reference>
<organism evidence="11 12">
    <name type="scientific">Geranomyces variabilis</name>
    <dbReference type="NCBI Taxonomy" id="109894"/>
    <lineage>
        <taxon>Eukaryota</taxon>
        <taxon>Fungi</taxon>
        <taxon>Fungi incertae sedis</taxon>
        <taxon>Chytridiomycota</taxon>
        <taxon>Chytridiomycota incertae sedis</taxon>
        <taxon>Chytridiomycetes</taxon>
        <taxon>Spizellomycetales</taxon>
        <taxon>Powellomycetaceae</taxon>
        <taxon>Geranomyces</taxon>
    </lineage>
</organism>
<evidence type="ECO:0000259" key="10">
    <source>
        <dbReference type="Pfam" id="PF00759"/>
    </source>
</evidence>
<evidence type="ECO:0000256" key="8">
    <source>
        <dbReference type="PROSITE-ProRule" id="PRU10060"/>
    </source>
</evidence>
<feature type="active site" evidence="8">
    <location>
        <position position="506"/>
    </location>
</feature>
<feature type="chain" id="PRO_5041776614" description="Endoglucanase" evidence="9">
    <location>
        <begin position="21"/>
        <end position="651"/>
    </location>
</feature>
<sequence>MRTHSLVAAAALLLAAGANAQAVHSGTGADDPPPPKDILTLTGPLVNSSAYVAPTDPKYNYVEVIHKSYLFYWAQRSGKMPAGQQRLAWRADSFVDSKGFYGEDLSGGWFEAANTMKWGGPFAFTAGQLAWTVIEFGDALKVVNEYDEAVSWVKHGAEFLLNTYTVDAATNTERLMGLYGDSAKPSNASTGSTDIDFGYFGPPELYLEGVPGGLPPTPYYCEGSPTVNKGCTDIAGDYSAALASAAIVLRPTDPVFADKCLNAAKTIFAFGQKYNGTYQNAATHPESGWANYREWYASNSVTDETALAATWLYIATGDATYLQTAQAALVNQDYTEYSWADKGIAAAILVNRIAPDDTLATAIKTFFTRWLPGGSIPRSPRGLAFNGLWGSLAYSGCTSAIALVHAKVLAGNATEAPFAKQLQTFAVQQVNYMLGDAGKSFVVGFGTSPPILPYHKSSYNSILSYPLRGQDQGVVGDDFLMSRTPNRHIAYGALVNGPEVTDQYVDNRENYVYTEVTQDYNSALTMATAGLIDYYTAAKFTPFSDCNLDLGWAHPNATLANKPKWADGDCYHTCAPCIKLANGTYVSSSSATASNGTSTSSAAAPDATNTNVAGLPVNTNSKSGSAAGTAAAANAGTVLAIGGALLALVAL</sequence>
<evidence type="ECO:0000256" key="6">
    <source>
        <dbReference type="ARBA" id="ARBA00023295"/>
    </source>
</evidence>
<keyword evidence="7 8" id="KW-0624">Polysaccharide degradation</keyword>
<keyword evidence="9" id="KW-0732">Signal</keyword>
<evidence type="ECO:0000256" key="5">
    <source>
        <dbReference type="ARBA" id="ARBA00023277"/>
    </source>
</evidence>
<dbReference type="InterPro" id="IPR008928">
    <property type="entry name" value="6-hairpin_glycosidase_sf"/>
</dbReference>
<evidence type="ECO:0000313" key="12">
    <source>
        <dbReference type="Proteomes" id="UP001212152"/>
    </source>
</evidence>
<dbReference type="Proteomes" id="UP001212152">
    <property type="component" value="Unassembled WGS sequence"/>
</dbReference>
<keyword evidence="12" id="KW-1185">Reference proteome</keyword>
<dbReference type="Pfam" id="PF00759">
    <property type="entry name" value="Glyco_hydro_9"/>
    <property type="match status" value="1"/>
</dbReference>
<protein>
    <recommendedName>
        <fullName evidence="9">Endoglucanase</fullName>
        <ecNumber evidence="9">3.2.1.4</ecNumber>
    </recommendedName>
</protein>
<keyword evidence="4 9" id="KW-0136">Cellulose degradation</keyword>
<dbReference type="EC" id="3.2.1.4" evidence="9"/>
<name>A0AAD5TN17_9FUNG</name>
<keyword evidence="5 8" id="KW-0119">Carbohydrate metabolism</keyword>
<evidence type="ECO:0000256" key="7">
    <source>
        <dbReference type="ARBA" id="ARBA00023326"/>
    </source>
</evidence>
<comment type="similarity">
    <text evidence="2 8 9">Belongs to the glycosyl hydrolase 9 (cellulase E) family.</text>
</comment>
<evidence type="ECO:0000256" key="4">
    <source>
        <dbReference type="ARBA" id="ARBA00023001"/>
    </source>
</evidence>
<dbReference type="PANTHER" id="PTHR22298">
    <property type="entry name" value="ENDO-1,4-BETA-GLUCANASE"/>
    <property type="match status" value="1"/>
</dbReference>
<dbReference type="InterPro" id="IPR033126">
    <property type="entry name" value="Glyco_hydro_9_Asp/Glu_AS"/>
</dbReference>
<keyword evidence="3 8" id="KW-0378">Hydrolase</keyword>